<evidence type="ECO:0000256" key="7">
    <source>
        <dbReference type="SAM" id="Coils"/>
    </source>
</evidence>
<gene>
    <name evidence="10" type="ORF">JX360_15735</name>
</gene>
<dbReference type="EMBL" id="JAFIRA010000058">
    <property type="protein sequence ID" value="MCJ2544338.1"/>
    <property type="molecule type" value="Genomic_DNA"/>
</dbReference>
<name>A0ABT0CEX3_THEVL</name>
<dbReference type="PANTHER" id="PTHR43047">
    <property type="entry name" value="TWO-COMPONENT HISTIDINE PROTEIN KINASE"/>
    <property type="match status" value="1"/>
</dbReference>
<evidence type="ECO:0000256" key="8">
    <source>
        <dbReference type="SAM" id="MobiDB-lite"/>
    </source>
</evidence>
<dbReference type="Pfam" id="PF02518">
    <property type="entry name" value="HATPase_c"/>
    <property type="match status" value="1"/>
</dbReference>
<dbReference type="InterPro" id="IPR005467">
    <property type="entry name" value="His_kinase_dom"/>
</dbReference>
<dbReference type="PRINTS" id="PR00344">
    <property type="entry name" value="BCTRLSENSOR"/>
</dbReference>
<dbReference type="InterPro" id="IPR004358">
    <property type="entry name" value="Sig_transdc_His_kin-like_C"/>
</dbReference>
<evidence type="ECO:0000256" key="4">
    <source>
        <dbReference type="ARBA" id="ARBA00022679"/>
    </source>
</evidence>
<evidence type="ECO:0000256" key="2">
    <source>
        <dbReference type="ARBA" id="ARBA00012438"/>
    </source>
</evidence>
<comment type="caution">
    <text evidence="10">The sequence shown here is derived from an EMBL/GenBank/DDBJ whole genome shotgun (WGS) entry which is preliminary data.</text>
</comment>
<dbReference type="SUPFAM" id="SSF55874">
    <property type="entry name" value="ATPase domain of HSP90 chaperone/DNA topoisomerase II/histidine kinase"/>
    <property type="match status" value="1"/>
</dbReference>
<keyword evidence="4" id="KW-0808">Transferase</keyword>
<dbReference type="InterPro" id="IPR003018">
    <property type="entry name" value="GAF"/>
</dbReference>
<dbReference type="PANTHER" id="PTHR43047:SF72">
    <property type="entry name" value="OSMOSENSING HISTIDINE PROTEIN KINASE SLN1"/>
    <property type="match status" value="1"/>
</dbReference>
<evidence type="ECO:0000256" key="3">
    <source>
        <dbReference type="ARBA" id="ARBA00022553"/>
    </source>
</evidence>
<feature type="compositionally biased region" description="Acidic residues" evidence="8">
    <location>
        <begin position="575"/>
        <end position="587"/>
    </location>
</feature>
<dbReference type="SMART" id="SM00388">
    <property type="entry name" value="HisKA"/>
    <property type="match status" value="1"/>
</dbReference>
<dbReference type="Pfam" id="PF01590">
    <property type="entry name" value="GAF"/>
    <property type="match status" value="1"/>
</dbReference>
<keyword evidence="5 10" id="KW-0418">Kinase</keyword>
<proteinExistence type="predicted"/>
<protein>
    <recommendedName>
        <fullName evidence="2">histidine kinase</fullName>
        <ecNumber evidence="2">2.7.13.3</ecNumber>
    </recommendedName>
</protein>
<dbReference type="SMART" id="SM00387">
    <property type="entry name" value="HATPase_c"/>
    <property type="match status" value="1"/>
</dbReference>
<dbReference type="Pfam" id="PF00512">
    <property type="entry name" value="HisKA"/>
    <property type="match status" value="1"/>
</dbReference>
<dbReference type="InterPro" id="IPR003661">
    <property type="entry name" value="HisK_dim/P_dom"/>
</dbReference>
<dbReference type="CDD" id="cd00082">
    <property type="entry name" value="HisKA"/>
    <property type="match status" value="1"/>
</dbReference>
<dbReference type="CDD" id="cd16922">
    <property type="entry name" value="HATPase_EvgS-ArcB-TorS-like"/>
    <property type="match status" value="1"/>
</dbReference>
<keyword evidence="6" id="KW-0902">Two-component regulatory system</keyword>
<evidence type="ECO:0000256" key="6">
    <source>
        <dbReference type="ARBA" id="ARBA00023012"/>
    </source>
</evidence>
<dbReference type="InterPro" id="IPR029016">
    <property type="entry name" value="GAF-like_dom_sf"/>
</dbReference>
<dbReference type="Gene3D" id="3.30.450.40">
    <property type="match status" value="1"/>
</dbReference>
<evidence type="ECO:0000256" key="1">
    <source>
        <dbReference type="ARBA" id="ARBA00000085"/>
    </source>
</evidence>
<dbReference type="EC" id="2.7.13.3" evidence="2"/>
<dbReference type="SUPFAM" id="SSF55781">
    <property type="entry name" value="GAF domain-like"/>
    <property type="match status" value="1"/>
</dbReference>
<keyword evidence="11" id="KW-1185">Reference proteome</keyword>
<dbReference type="InterPro" id="IPR036097">
    <property type="entry name" value="HisK_dim/P_sf"/>
</dbReference>
<evidence type="ECO:0000259" key="9">
    <source>
        <dbReference type="PROSITE" id="PS50109"/>
    </source>
</evidence>
<dbReference type="SMART" id="SM00065">
    <property type="entry name" value="GAF"/>
    <property type="match status" value="1"/>
</dbReference>
<feature type="coiled-coil region" evidence="7">
    <location>
        <begin position="282"/>
        <end position="319"/>
    </location>
</feature>
<dbReference type="RefSeq" id="WP_244352807.1">
    <property type="nucleotide sequence ID" value="NZ_JAFIRA010000058.1"/>
</dbReference>
<dbReference type="SUPFAM" id="SSF47384">
    <property type="entry name" value="Homodimeric domain of signal transducing histidine kinase"/>
    <property type="match status" value="1"/>
</dbReference>
<dbReference type="InterPro" id="IPR003594">
    <property type="entry name" value="HATPase_dom"/>
</dbReference>
<evidence type="ECO:0000313" key="11">
    <source>
        <dbReference type="Proteomes" id="UP000830835"/>
    </source>
</evidence>
<dbReference type="Proteomes" id="UP000830835">
    <property type="component" value="Unassembled WGS sequence"/>
</dbReference>
<dbReference type="Gene3D" id="1.10.287.130">
    <property type="match status" value="1"/>
</dbReference>
<accession>A0ABT0CEX3</accession>
<keyword evidence="7" id="KW-0175">Coiled coil</keyword>
<feature type="domain" description="Histidine kinase" evidence="9">
    <location>
        <begin position="326"/>
        <end position="549"/>
    </location>
</feature>
<comment type="catalytic activity">
    <reaction evidence="1">
        <text>ATP + protein L-histidine = ADP + protein N-phospho-L-histidine.</text>
        <dbReference type="EC" id="2.7.13.3"/>
    </reaction>
</comment>
<feature type="region of interest" description="Disordered" evidence="8">
    <location>
        <begin position="556"/>
        <end position="600"/>
    </location>
</feature>
<organism evidence="10 11">
    <name type="scientific">Thermostichus vulcanus str. 'Rupite'</name>
    <dbReference type="NCBI Taxonomy" id="2813851"/>
    <lineage>
        <taxon>Bacteria</taxon>
        <taxon>Bacillati</taxon>
        <taxon>Cyanobacteriota</taxon>
        <taxon>Cyanophyceae</taxon>
        <taxon>Thermostichales</taxon>
        <taxon>Thermostichaceae</taxon>
        <taxon>Thermostichus</taxon>
    </lineage>
</organism>
<dbReference type="InterPro" id="IPR036890">
    <property type="entry name" value="HATPase_C_sf"/>
</dbReference>
<dbReference type="GO" id="GO:0016301">
    <property type="term" value="F:kinase activity"/>
    <property type="evidence" value="ECO:0007669"/>
    <property type="project" value="UniProtKB-KW"/>
</dbReference>
<evidence type="ECO:0000256" key="5">
    <source>
        <dbReference type="ARBA" id="ARBA00022777"/>
    </source>
</evidence>
<dbReference type="PROSITE" id="PS50109">
    <property type="entry name" value="HIS_KIN"/>
    <property type="match status" value="1"/>
</dbReference>
<evidence type="ECO:0000313" key="10">
    <source>
        <dbReference type="EMBL" id="MCJ2544338.1"/>
    </source>
</evidence>
<reference evidence="10" key="1">
    <citation type="submission" date="2021-02" db="EMBL/GenBank/DDBJ databases">
        <title>The CRISPR/cas machinery reduction and long-range gene transfer in the hot spring cyanobacterium Synechococcus.</title>
        <authorList>
            <person name="Dvorak P."/>
            <person name="Jahodarova E."/>
            <person name="Hasler P."/>
            <person name="Poulickova A."/>
        </authorList>
    </citation>
    <scope>NUCLEOTIDE SEQUENCE</scope>
    <source>
        <strain evidence="10">Rupite</strain>
    </source>
</reference>
<keyword evidence="3" id="KW-0597">Phosphoprotein</keyword>
<dbReference type="Gene3D" id="3.30.565.10">
    <property type="entry name" value="Histidine kinase-like ATPase, C-terminal domain"/>
    <property type="match status" value="1"/>
</dbReference>
<sequence length="600" mass="66809">MVASSRLSVLRPDPLFYTQDRQKRFWSFYWEDAEKYAIHPQQILSGQQPWELANAGEYEAKVSQVFEQGDPLQCQCQVLSPRYKLHLHLSLNPVRDMEGEVIAISVVGKLLGATPFSLTGRASLPTSPLNPVAADPVQGITTQLMRNIRHSLDIRQLCQQTVDQLGQLFGVDRCLMALYEVGHDSLTIAAEYRQHPEAGSLLNQTLRLADYPHLLQALKQEEPVEAGRNLVIAMSYQGYANSLLWLEMLNPEVDPIWQSGHIQVLQSISTYLGTAIAHAILLDQSRQLATRLQLANQTLRQKNKELEYARAQAESANQLKSQFLANTSHELRTPLNGIIGFIKLVLDGIAENREEELDFLREAYRSALHLLALINDVLDIAKIEAGKMQLESQPCDLETLFKDVEAKTSLQASQKGLKLSFHLPNTPDQILLLGDYQRLLQVLLNLVGNAIKFTPAGSVTVRADIIPGNPFRARIRVIDTGIGVSLEKQQRLFQAFSQVDGSTTRQYGGTGLGLAISQRLVEAMEGEMNFYSLGEGLGSTVTFTVPLYRKPILGGEEGQPTAALPVRQPMAGEPVPEEQPEEREDTDPTLVPFPNSPKRR</sequence>